<accession>A0ABS2K9W2</accession>
<comment type="caution">
    <text evidence="1">The sequence shown here is derived from an EMBL/GenBank/DDBJ whole genome shotgun (WGS) entry which is preliminary data.</text>
</comment>
<organism evidence="1 2">
    <name type="scientific">Dyella flava</name>
    <dbReference type="NCBI Taxonomy" id="1920170"/>
    <lineage>
        <taxon>Bacteria</taxon>
        <taxon>Pseudomonadati</taxon>
        <taxon>Pseudomonadota</taxon>
        <taxon>Gammaproteobacteria</taxon>
        <taxon>Lysobacterales</taxon>
        <taxon>Rhodanobacteraceae</taxon>
        <taxon>Dyella</taxon>
    </lineage>
</organism>
<sequence>MFPALPEMPPQQQEMVVCSIGAGLAYGVPVNIVLAVAQQEGGKPGQWVRNTNGTYDVGPMQFNTTYLRQLAQYGITPQSVAQPGCYPYRLAAWRLRGHLKNDMGDIWTRAANYHSRTPQYNAPYRHEIRRKADAWGKWLTAHYTTHTVDTLFSTKLAGTE</sequence>
<dbReference type="Proteomes" id="UP001430149">
    <property type="component" value="Unassembled WGS sequence"/>
</dbReference>
<dbReference type="EMBL" id="JADIKE010000039">
    <property type="protein sequence ID" value="MBM7127572.1"/>
    <property type="molecule type" value="Genomic_DNA"/>
</dbReference>
<gene>
    <name evidence="1" type="ORF">ISP19_19520</name>
</gene>
<name>A0ABS2K9W2_9GAMM</name>
<dbReference type="NCBIfam" id="NF010463">
    <property type="entry name" value="PRK13888.1"/>
    <property type="match status" value="1"/>
</dbReference>
<reference evidence="1" key="1">
    <citation type="submission" date="2020-10" db="EMBL/GenBank/DDBJ databases">
        <title>Phylogeny of dyella-like bacteria.</title>
        <authorList>
            <person name="Fu J."/>
        </authorList>
    </citation>
    <scope>NUCLEOTIDE SEQUENCE</scope>
    <source>
        <strain evidence="1">DHOC52</strain>
    </source>
</reference>
<evidence type="ECO:0000313" key="1">
    <source>
        <dbReference type="EMBL" id="MBM7127572.1"/>
    </source>
</evidence>
<dbReference type="CDD" id="cd13400">
    <property type="entry name" value="LT_IagB-like"/>
    <property type="match status" value="1"/>
</dbReference>
<keyword evidence="2" id="KW-1185">Reference proteome</keyword>
<proteinExistence type="predicted"/>
<protein>
    <submittedName>
        <fullName evidence="1">Conjugal transfer protein TrbN</fullName>
    </submittedName>
</protein>
<dbReference type="SUPFAM" id="SSF53955">
    <property type="entry name" value="Lysozyme-like"/>
    <property type="match status" value="1"/>
</dbReference>
<dbReference type="InterPro" id="IPR023346">
    <property type="entry name" value="Lysozyme-like_dom_sf"/>
</dbReference>
<evidence type="ECO:0000313" key="2">
    <source>
        <dbReference type="Proteomes" id="UP001430149"/>
    </source>
</evidence>